<evidence type="ECO:0000259" key="2">
    <source>
        <dbReference type="Pfam" id="PF01385"/>
    </source>
</evidence>
<organism evidence="3">
    <name type="scientific">marine sediment metagenome</name>
    <dbReference type="NCBI Taxonomy" id="412755"/>
    <lineage>
        <taxon>unclassified sequences</taxon>
        <taxon>metagenomes</taxon>
        <taxon>ecological metagenomes</taxon>
    </lineage>
</organism>
<accession>X1AGS7</accession>
<evidence type="ECO:0000313" key="3">
    <source>
        <dbReference type="EMBL" id="GAG71908.1"/>
    </source>
</evidence>
<proteinExistence type="predicted"/>
<dbReference type="AlphaFoldDB" id="X1AGS7"/>
<dbReference type="NCBIfam" id="NF040570">
    <property type="entry name" value="guided_TnpB"/>
    <property type="match status" value="1"/>
</dbReference>
<reference evidence="3" key="1">
    <citation type="journal article" date="2014" name="Front. Microbiol.">
        <title>High frequency of phylogenetically diverse reductive dehalogenase-homologous genes in deep subseafloor sedimentary metagenomes.</title>
        <authorList>
            <person name="Kawai M."/>
            <person name="Futagami T."/>
            <person name="Toyoda A."/>
            <person name="Takaki Y."/>
            <person name="Nishi S."/>
            <person name="Hori S."/>
            <person name="Arai W."/>
            <person name="Tsubouchi T."/>
            <person name="Morono Y."/>
            <person name="Uchiyama I."/>
            <person name="Ito T."/>
            <person name="Fujiyama A."/>
            <person name="Inagaki F."/>
            <person name="Takami H."/>
        </authorList>
    </citation>
    <scope>NUCLEOTIDE SEQUENCE</scope>
    <source>
        <strain evidence="3">Expedition CK06-06</strain>
    </source>
</reference>
<dbReference type="Pfam" id="PF01385">
    <property type="entry name" value="OrfB_IS605"/>
    <property type="match status" value="1"/>
</dbReference>
<name>X1AGS7_9ZZZZ</name>
<dbReference type="EMBL" id="BART01003080">
    <property type="protein sequence ID" value="GAG71908.1"/>
    <property type="molecule type" value="Genomic_DNA"/>
</dbReference>
<feature type="compositionally biased region" description="Low complexity" evidence="1">
    <location>
        <begin position="165"/>
        <end position="187"/>
    </location>
</feature>
<dbReference type="InterPro" id="IPR001959">
    <property type="entry name" value="Transposase"/>
</dbReference>
<sequence length="187" mass="21198">MTELKKQEETIWLKEVNSQMLQFALRCLDTAYLNFFRGNAKFPRFKSKKKKNSFTVPQHARLEDGRIYVPKFKEGIKVIVHREVKGDVGKCTFFKTPTGRYFVSVLTEEQYQPKEKTGAACGIDVGLKDFAITSDGVKFKNHKHTKKYERELAKVQKHLSRKQKGSNSISGSSSNSASNPKGKSSAS</sequence>
<comment type="caution">
    <text evidence="3">The sequence shown here is derived from an EMBL/GenBank/DDBJ whole genome shotgun (WGS) entry which is preliminary data.</text>
</comment>
<gene>
    <name evidence="3" type="ORF">S01H4_08802</name>
</gene>
<protein>
    <recommendedName>
        <fullName evidence="2">Probable transposase IS891/IS1136/IS1341 domain-containing protein</fullName>
    </recommendedName>
</protein>
<feature type="region of interest" description="Disordered" evidence="1">
    <location>
        <begin position="155"/>
        <end position="187"/>
    </location>
</feature>
<feature type="domain" description="Probable transposase IS891/IS1136/IS1341" evidence="2">
    <location>
        <begin position="106"/>
        <end position="167"/>
    </location>
</feature>
<evidence type="ECO:0000256" key="1">
    <source>
        <dbReference type="SAM" id="MobiDB-lite"/>
    </source>
</evidence>
<feature type="compositionally biased region" description="Basic residues" evidence="1">
    <location>
        <begin position="155"/>
        <end position="164"/>
    </location>
</feature>